<reference evidence="2 3" key="1">
    <citation type="submission" date="2023-08" db="EMBL/GenBank/DDBJ databases">
        <authorList>
            <person name="Park J.-S."/>
        </authorList>
    </citation>
    <scope>NUCLEOTIDE SEQUENCE [LARGE SCALE GENOMIC DNA]</scope>
    <source>
        <strain evidence="2 3">2205BS29-5</strain>
    </source>
</reference>
<dbReference type="SUPFAM" id="SSF141086">
    <property type="entry name" value="Agglutinin HPA-like"/>
    <property type="match status" value="1"/>
</dbReference>
<dbReference type="EMBL" id="JAVAMQ010000003">
    <property type="protein sequence ID" value="MDP5306449.1"/>
    <property type="molecule type" value="Genomic_DNA"/>
</dbReference>
<sequence length="115" mass="12746">MQRISQGAVGVTRGASMLFSAFEDEGPMWADEGPRVVRQRITFAEPFLAPPVVHVAIGMWDIAGGSNQRADISSDRISEAGFEIVFRTWGDTRVARIRAEWLAIGAVRHEDDFDL</sequence>
<proteinExistence type="predicted"/>
<dbReference type="RefSeq" id="WP_305962297.1">
    <property type="nucleotide sequence ID" value="NZ_JAVAMQ010000003.1"/>
</dbReference>
<dbReference type="InterPro" id="IPR019019">
    <property type="entry name" value="H-type_lectin_domain"/>
</dbReference>
<evidence type="ECO:0000313" key="3">
    <source>
        <dbReference type="Proteomes" id="UP001224997"/>
    </source>
</evidence>
<organism evidence="2 3">
    <name type="scientific">Paracoccus spongiarum</name>
    <dbReference type="NCBI Taxonomy" id="3064387"/>
    <lineage>
        <taxon>Bacteria</taxon>
        <taxon>Pseudomonadati</taxon>
        <taxon>Pseudomonadota</taxon>
        <taxon>Alphaproteobacteria</taxon>
        <taxon>Rhodobacterales</taxon>
        <taxon>Paracoccaceae</taxon>
        <taxon>Paracoccus</taxon>
    </lineage>
</organism>
<accession>A0ABT9J9G3</accession>
<comment type="caution">
    <text evidence="2">The sequence shown here is derived from an EMBL/GenBank/DDBJ whole genome shotgun (WGS) entry which is preliminary data.</text>
</comment>
<dbReference type="Pfam" id="PF09458">
    <property type="entry name" value="H_lectin"/>
    <property type="match status" value="1"/>
</dbReference>
<dbReference type="Proteomes" id="UP001224997">
    <property type="component" value="Unassembled WGS sequence"/>
</dbReference>
<feature type="domain" description="H-type lectin" evidence="1">
    <location>
        <begin position="39"/>
        <end position="104"/>
    </location>
</feature>
<protein>
    <submittedName>
        <fullName evidence="2">H-type lectin domain-containing protein</fullName>
    </submittedName>
</protein>
<keyword evidence="3" id="KW-1185">Reference proteome</keyword>
<evidence type="ECO:0000313" key="2">
    <source>
        <dbReference type="EMBL" id="MDP5306449.1"/>
    </source>
</evidence>
<dbReference type="InterPro" id="IPR037221">
    <property type="entry name" value="H-type_lectin_dom_sf"/>
</dbReference>
<evidence type="ECO:0000259" key="1">
    <source>
        <dbReference type="Pfam" id="PF09458"/>
    </source>
</evidence>
<dbReference type="Gene3D" id="2.60.40.2080">
    <property type="match status" value="1"/>
</dbReference>
<gene>
    <name evidence="2" type="ORF">Q5Y72_05030</name>
</gene>
<name>A0ABT9J9G3_9RHOB</name>